<evidence type="ECO:0000259" key="2">
    <source>
        <dbReference type="Pfam" id="PF14028"/>
    </source>
</evidence>
<sequence length="932" mass="111396">MEKSIFNYIYISREPSLNFNKKYLNKEFIDNKEFVDLVNFDNLILRNSKNLSNKIKEGKQTFEINRAISTYLSKLASKPTPFDLNSKIKVYNKFIKKDEFYHIEFSTECLRNIKKDFLKNSHKLYELKVKFNPLFNVNNDRLDFYYLLNNDDAKYIINDNDILKLVRKHCYMNEITLEKLVNLILKKYAELNRDDLLDFLLDLIDKNILVSELDFSNKDTNVVDTISKLSNKLKYKNEPIIKIIKCLKDQQSLSNSFEEIKRIESGLKKIFKNLDNNALVVESYEFCNNHPLEEYEDILMEIINLYLTFGGRVSYIDNKIINWFLEDNEYNLVPLKELINNPQFKEIWSNSVTYTPSKNFSILEDIIECNYFEKTIEISEHIDEGLLNQENEVIGLNGEIVFYIGNRGKVILETNPFSDSFLKISGRFLRNTTEDIRNDVKAKIEEKSCLQESEYLHSELDILTKNPHFNNINKNPSLYGSVINLNTWNDEEENLNIDDLYVGCSNRELYLWSKKHEKKVIPHVSNSASLNDRFPVIYNFLAKMGLEKHRNVTDAFITSSSNRKHTPELTYKGHIILREQWKLDSTFKYQIRQKKIDVKTAFKDWLIRWNIENEYLGLSLGESPMVYNLKNEYHLSTISKIISNNLDRISTIVFINVDSQIHEEDYIFEQFVLGYYNAPLGQDNVKELTNYYHDDRCYSQKWIYIKIYYEETSRKRIYKKIKDFIDENSIQNWHFINYRDPSEHIRIRILPANEKIKSKIIYFIKKLYGEHFIYKYQFEAFNPEINRYGGIENYNNILDYFSISSELAIQRICSNDTSLEAMTLEIYYILNKHFYFSDNEILELYKEFRKYDYEIYREKKRALKENYTFYEPFYLLDYDFSKIISQIAKKYDSDLIKSIIHMHINRVMGINRNEENKIYCLLANFILSKKYF</sequence>
<dbReference type="KEGG" id="nmy:CJ229_006835"/>
<name>A0AAF0YNM5_9STAP</name>
<feature type="domain" description="Lantibiotic dehydratase N-terminal" evidence="1">
    <location>
        <begin position="59"/>
        <end position="271"/>
    </location>
</feature>
<proteinExistence type="predicted"/>
<gene>
    <name evidence="3" type="ORF">CJ229_006835</name>
</gene>
<feature type="domain" description="Thiopeptide-type bacteriocin biosynthesis" evidence="2">
    <location>
        <begin position="702"/>
        <end position="924"/>
    </location>
</feature>
<protein>
    <submittedName>
        <fullName evidence="3">Thiopeptide-type bacteriocin biosynthesis protein</fullName>
    </submittedName>
</protein>
<dbReference type="InterPro" id="IPR006827">
    <property type="entry name" value="Lant_deHydtase_N"/>
</dbReference>
<dbReference type="NCBIfam" id="TIGR03891">
    <property type="entry name" value="thiopep_ocin"/>
    <property type="match status" value="1"/>
</dbReference>
<evidence type="ECO:0000313" key="4">
    <source>
        <dbReference type="Proteomes" id="UP000243626"/>
    </source>
</evidence>
<feature type="domain" description="Lantibiotic dehydratase N-terminal" evidence="1">
    <location>
        <begin position="407"/>
        <end position="635"/>
    </location>
</feature>
<dbReference type="Pfam" id="PF14028">
    <property type="entry name" value="Lant_dehydr_C"/>
    <property type="match status" value="1"/>
</dbReference>
<organism evidence="3 4">
    <name type="scientific">Nosocomiicoccus massiliensis</name>
    <dbReference type="NCBI Taxonomy" id="1232430"/>
    <lineage>
        <taxon>Bacteria</taxon>
        <taxon>Bacillati</taxon>
        <taxon>Bacillota</taxon>
        <taxon>Bacilli</taxon>
        <taxon>Bacillales</taxon>
        <taxon>Staphylococcaceae</taxon>
        <taxon>Nosocomiicoccus</taxon>
    </lineage>
</organism>
<dbReference type="Pfam" id="PF04738">
    <property type="entry name" value="Lant_dehydr_N"/>
    <property type="match status" value="2"/>
</dbReference>
<dbReference type="AlphaFoldDB" id="A0AAF0YNM5"/>
<dbReference type="EMBL" id="CP136964">
    <property type="protein sequence ID" value="WOS95806.1"/>
    <property type="molecule type" value="Genomic_DNA"/>
</dbReference>
<reference evidence="4" key="1">
    <citation type="submission" date="2017-09" db="EMBL/GenBank/DDBJ databases">
        <title>Bacterial strain isolated from the female urinary microbiota.</title>
        <authorList>
            <person name="Thomas-White K."/>
            <person name="Kumar N."/>
            <person name="Forster S."/>
            <person name="Putonti C."/>
            <person name="Lawley T."/>
            <person name="Wolfe A.J."/>
        </authorList>
    </citation>
    <scope>NUCLEOTIDE SEQUENCE [LARGE SCALE GENOMIC DNA]</scope>
    <source>
        <strain evidence="4">UMB0959</strain>
    </source>
</reference>
<reference evidence="3 4" key="2">
    <citation type="submission" date="2023-10" db="EMBL/GenBank/DDBJ databases">
        <authorList>
            <person name="Choi B."/>
        </authorList>
    </citation>
    <scope>NUCLEOTIDE SEQUENCE [LARGE SCALE GENOMIC DNA]</scope>
    <source>
        <strain evidence="3 4">UMB0959</strain>
    </source>
</reference>
<accession>A0AAF0YNM5</accession>
<evidence type="ECO:0000313" key="3">
    <source>
        <dbReference type="EMBL" id="WOS95806.1"/>
    </source>
</evidence>
<dbReference type="Proteomes" id="UP000243626">
    <property type="component" value="Chromosome"/>
</dbReference>
<dbReference type="InterPro" id="IPR023809">
    <property type="entry name" value="Thiopep_bacteriocin_synth_dom"/>
</dbReference>
<evidence type="ECO:0000259" key="1">
    <source>
        <dbReference type="Pfam" id="PF04738"/>
    </source>
</evidence>
<dbReference type="RefSeq" id="WP_317846540.1">
    <property type="nucleotide sequence ID" value="NZ_CP136964.1"/>
</dbReference>
<keyword evidence="4" id="KW-1185">Reference proteome</keyword>